<name>A0A6M3T0H7_9CAUD</name>
<organism evidence="1 2">
    <name type="scientific">Microbacterium phage Ashton</name>
    <dbReference type="NCBI Taxonomy" id="2562366"/>
    <lineage>
        <taxon>Viruses</taxon>
        <taxon>Duplodnaviria</taxon>
        <taxon>Heunggongvirae</taxon>
        <taxon>Uroviricota</taxon>
        <taxon>Caudoviricetes</taxon>
        <taxon>Eekayvirinae</taxon>
        <taxon>Akonivirus</taxon>
        <taxon>Akonivirus akoni</taxon>
    </lineage>
</organism>
<dbReference type="PROSITE" id="PS51257">
    <property type="entry name" value="PROKAR_LIPOPROTEIN"/>
    <property type="match status" value="1"/>
</dbReference>
<proteinExistence type="predicted"/>
<evidence type="ECO:0000313" key="1">
    <source>
        <dbReference type="EMBL" id="QJD51766.1"/>
    </source>
</evidence>
<sequence length="97" mass="10531">MRNKLLALVAIGLLTLTGCGSSISTGTITGKTHSPAYVVSTTICTPVGKTTVCTPSTQYYPESWHFSLVNGDEEGYVYVDVDTYDNYDVGDWYPHAD</sequence>
<dbReference type="Proteomes" id="UP000501509">
    <property type="component" value="Segment"/>
</dbReference>
<reference evidence="1 2" key="1">
    <citation type="submission" date="2020-04" db="EMBL/GenBank/DDBJ databases">
        <authorList>
            <person name="Gonzalez R.M."/>
            <person name="Howells E.K."/>
            <person name="Otero L.A."/>
            <person name="Pollenz R.S."/>
            <person name="Robichaux K.C."/>
            <person name="Kistler A.L."/>
            <person name="Garlena R.A."/>
            <person name="Russell D.A."/>
            <person name="Pope W.H."/>
            <person name="Jacobs-Sera D."/>
            <person name="Hatfull G.F."/>
        </authorList>
    </citation>
    <scope>NUCLEOTIDE SEQUENCE [LARGE SCALE GENOMIC DNA]</scope>
</reference>
<evidence type="ECO:0000313" key="2">
    <source>
        <dbReference type="Proteomes" id="UP000501509"/>
    </source>
</evidence>
<dbReference type="EMBL" id="MT310875">
    <property type="protein sequence ID" value="QJD51766.1"/>
    <property type="molecule type" value="Genomic_DNA"/>
</dbReference>
<gene>
    <name evidence="1" type="primary">27</name>
    <name evidence="1" type="ORF">SEA_ASHTON_27</name>
</gene>
<accession>A0A6M3T0H7</accession>
<protein>
    <recommendedName>
        <fullName evidence="3">Lipoprotein</fullName>
    </recommendedName>
</protein>
<evidence type="ECO:0008006" key="3">
    <source>
        <dbReference type="Google" id="ProtNLM"/>
    </source>
</evidence>